<keyword evidence="1" id="KW-0472">Membrane</keyword>
<feature type="transmembrane region" description="Helical" evidence="1">
    <location>
        <begin position="49"/>
        <end position="67"/>
    </location>
</feature>
<dbReference type="EMBL" id="QGKX02000996">
    <property type="protein sequence ID" value="KAF3555983.1"/>
    <property type="molecule type" value="Genomic_DNA"/>
</dbReference>
<gene>
    <name evidence="2" type="ORF">F2Q69_00010307</name>
</gene>
<proteinExistence type="predicted"/>
<organism evidence="2 3">
    <name type="scientific">Brassica cretica</name>
    <name type="common">Mustard</name>
    <dbReference type="NCBI Taxonomy" id="69181"/>
    <lineage>
        <taxon>Eukaryota</taxon>
        <taxon>Viridiplantae</taxon>
        <taxon>Streptophyta</taxon>
        <taxon>Embryophyta</taxon>
        <taxon>Tracheophyta</taxon>
        <taxon>Spermatophyta</taxon>
        <taxon>Magnoliopsida</taxon>
        <taxon>eudicotyledons</taxon>
        <taxon>Gunneridae</taxon>
        <taxon>Pentapetalae</taxon>
        <taxon>rosids</taxon>
        <taxon>malvids</taxon>
        <taxon>Brassicales</taxon>
        <taxon>Brassicaceae</taxon>
        <taxon>Brassiceae</taxon>
        <taxon>Brassica</taxon>
    </lineage>
</organism>
<evidence type="ECO:0000313" key="2">
    <source>
        <dbReference type="EMBL" id="KAF3555983.1"/>
    </source>
</evidence>
<reference evidence="2" key="1">
    <citation type="submission" date="2019-12" db="EMBL/GenBank/DDBJ databases">
        <title>Genome sequencing and annotation of Brassica cretica.</title>
        <authorList>
            <person name="Studholme D.J."/>
            <person name="Sarris P."/>
        </authorList>
    </citation>
    <scope>NUCLEOTIDE SEQUENCE</scope>
    <source>
        <strain evidence="2">PFS-109/04</strain>
        <tissue evidence="2">Leaf</tissue>
    </source>
</reference>
<protein>
    <submittedName>
        <fullName evidence="2">Uncharacterized protein</fullName>
    </submittedName>
</protein>
<keyword evidence="1" id="KW-1133">Transmembrane helix</keyword>
<evidence type="ECO:0000256" key="1">
    <source>
        <dbReference type="SAM" id="Phobius"/>
    </source>
</evidence>
<feature type="transmembrane region" description="Helical" evidence="1">
    <location>
        <begin position="7"/>
        <end position="29"/>
    </location>
</feature>
<name>A0A8S9QU16_BRACR</name>
<keyword evidence="1" id="KW-0812">Transmembrane</keyword>
<accession>A0A8S9QU16</accession>
<dbReference type="AlphaFoldDB" id="A0A8S9QU16"/>
<comment type="caution">
    <text evidence="2">The sequence shown here is derived from an EMBL/GenBank/DDBJ whole genome shotgun (WGS) entry which is preliminary data.</text>
</comment>
<dbReference type="Proteomes" id="UP000712600">
    <property type="component" value="Unassembled WGS sequence"/>
</dbReference>
<sequence length="113" mass="12803">MNRNLRNAIIAFLAPLPSIVFYLSFLRSYSSTLDPELSYIHSWCSNHPLLLANLLFFFNVNFLFWVIDDRCVLDCDTCNAGSLLRVASVGRVQQVEIHGCRDPDMGLECSVDS</sequence>
<evidence type="ECO:0000313" key="3">
    <source>
        <dbReference type="Proteomes" id="UP000712600"/>
    </source>
</evidence>